<dbReference type="InterPro" id="IPR015813">
    <property type="entry name" value="Pyrv/PenolPyrv_kinase-like_dom"/>
</dbReference>
<comment type="subcellular location">
    <subcellularLocation>
        <location evidence="7">Cytoplasm</location>
    </subcellularLocation>
</comment>
<dbReference type="InterPro" id="IPR040442">
    <property type="entry name" value="Pyrv_kinase-like_dom_sf"/>
</dbReference>
<evidence type="ECO:0000313" key="12">
    <source>
        <dbReference type="EMBL" id="EYF03303.1"/>
    </source>
</evidence>
<comment type="pathway">
    <text evidence="1 7">Cofactor biosynthesis; (R)-pantothenate biosynthesis; (R)-pantoate from 3-methyl-2-oxobutanoate: step 1/2.</text>
</comment>
<comment type="function">
    <text evidence="6 7">Catalyzes the reversible reaction in which hydroxymethyl group from 5,10-methylenetetrahydrofolate is transferred onto alpha-ketoisovalerate to form ketopantoate.</text>
</comment>
<feature type="active site" description="Proton acceptor" evidence="7 8">
    <location>
        <position position="163"/>
    </location>
</feature>
<evidence type="ECO:0000256" key="8">
    <source>
        <dbReference type="PIRSR" id="PIRSR000388-1"/>
    </source>
</evidence>
<gene>
    <name evidence="7" type="primary">panB</name>
    <name evidence="12" type="ORF">CAP_5634</name>
</gene>
<dbReference type="GO" id="GO:0032259">
    <property type="term" value="P:methylation"/>
    <property type="evidence" value="ECO:0007669"/>
    <property type="project" value="UniProtKB-KW"/>
</dbReference>
<dbReference type="GO" id="GO:0015940">
    <property type="term" value="P:pantothenate biosynthetic process"/>
    <property type="evidence" value="ECO:0007669"/>
    <property type="project" value="UniProtKB-UniRule"/>
</dbReference>
<dbReference type="CDD" id="cd06557">
    <property type="entry name" value="KPHMT-like"/>
    <property type="match status" value="1"/>
</dbReference>
<dbReference type="Pfam" id="PF02548">
    <property type="entry name" value="Pantoate_transf"/>
    <property type="match status" value="1"/>
</dbReference>
<dbReference type="PANTHER" id="PTHR20881">
    <property type="entry name" value="3-METHYL-2-OXOBUTANOATE HYDROXYMETHYLTRANSFERASE"/>
    <property type="match status" value="1"/>
</dbReference>
<feature type="region of interest" description="Disordered" evidence="11">
    <location>
        <begin position="240"/>
        <end position="273"/>
    </location>
</feature>
<evidence type="ECO:0000256" key="6">
    <source>
        <dbReference type="ARBA" id="ARBA00056497"/>
    </source>
</evidence>
<dbReference type="Gene3D" id="3.20.20.60">
    <property type="entry name" value="Phosphoenolpyruvate-binding domains"/>
    <property type="match status" value="1"/>
</dbReference>
<comment type="catalytic activity">
    <reaction evidence="7">
        <text>(6R)-5,10-methylene-5,6,7,8-tetrahydrofolate + 3-methyl-2-oxobutanoate + H2O = 2-dehydropantoate + (6S)-5,6,7,8-tetrahydrofolate</text>
        <dbReference type="Rhea" id="RHEA:11824"/>
        <dbReference type="ChEBI" id="CHEBI:11561"/>
        <dbReference type="ChEBI" id="CHEBI:11851"/>
        <dbReference type="ChEBI" id="CHEBI:15377"/>
        <dbReference type="ChEBI" id="CHEBI:15636"/>
        <dbReference type="ChEBI" id="CHEBI:57453"/>
        <dbReference type="EC" id="2.1.2.11"/>
    </reaction>
</comment>
<organism evidence="12 13">
    <name type="scientific">Chondromyces apiculatus DSM 436</name>
    <dbReference type="NCBI Taxonomy" id="1192034"/>
    <lineage>
        <taxon>Bacteria</taxon>
        <taxon>Pseudomonadati</taxon>
        <taxon>Myxococcota</taxon>
        <taxon>Polyangia</taxon>
        <taxon>Polyangiales</taxon>
        <taxon>Polyangiaceae</taxon>
        <taxon>Chondromyces</taxon>
    </lineage>
</organism>
<dbReference type="STRING" id="1192034.CAP_5634"/>
<evidence type="ECO:0000256" key="10">
    <source>
        <dbReference type="PIRSR" id="PIRSR000388-3"/>
    </source>
</evidence>
<keyword evidence="7 10" id="KW-0479">Metal-binding</keyword>
<evidence type="ECO:0000256" key="7">
    <source>
        <dbReference type="HAMAP-Rule" id="MF_00156"/>
    </source>
</evidence>
<dbReference type="FunFam" id="3.20.20.60:FF:000003">
    <property type="entry name" value="3-methyl-2-oxobutanoate hydroxymethyltransferase"/>
    <property type="match status" value="1"/>
</dbReference>
<feature type="binding site" evidence="7 10">
    <location>
        <position position="64"/>
    </location>
    <ligand>
        <name>Mg(2+)</name>
        <dbReference type="ChEBI" id="CHEBI:18420"/>
    </ligand>
</feature>
<dbReference type="eggNOG" id="COG0413">
    <property type="taxonomic scope" value="Bacteria"/>
</dbReference>
<proteinExistence type="inferred from homology"/>
<dbReference type="UniPathway" id="UPA00028">
    <property type="reaction ID" value="UER00003"/>
</dbReference>
<protein>
    <recommendedName>
        <fullName evidence="7">3-methyl-2-oxobutanoate hydroxymethyltransferase</fullName>
        <ecNumber evidence="7">2.1.2.11</ecNumber>
    </recommendedName>
    <alternativeName>
        <fullName evidence="7">Ketopantoate hydroxymethyltransferase</fullName>
        <shortName evidence="7">KPHMT</shortName>
    </alternativeName>
</protein>
<evidence type="ECO:0000313" key="13">
    <source>
        <dbReference type="Proteomes" id="UP000019678"/>
    </source>
</evidence>
<keyword evidence="7 10" id="KW-0460">Magnesium</keyword>
<evidence type="ECO:0000256" key="11">
    <source>
        <dbReference type="SAM" id="MobiDB-lite"/>
    </source>
</evidence>
<keyword evidence="7" id="KW-0963">Cytoplasm</keyword>
<sequence length="273" mass="29304">MVTAYDFTMARLLDEGGADILLVGDSLGMVVQGHPTTLPVTVDEICYHGRAVSRGARRAHVVGDLPFMSFQLSPLHALENAGKLMKEGSFESVKLEGGEEIAEHVRRIVTAGIPVMGHVGLLPQSVHAMGGFKVQGKGGDAAERVLADARALEEAGAYAIVLEAIPPDLAEEITTAISIPTIGIGAGPACDGQVLVCYDLFGMFRELTPKFAKRFAEVGDTIVEATRSYVDEVRTRAFPASEHSFKPNGPRHRPLPPPVEPTLDDIPPHWQTH</sequence>
<dbReference type="GO" id="GO:0005737">
    <property type="term" value="C:cytoplasm"/>
    <property type="evidence" value="ECO:0007669"/>
    <property type="project" value="UniProtKB-SubCell"/>
</dbReference>
<evidence type="ECO:0000256" key="9">
    <source>
        <dbReference type="PIRSR" id="PIRSR000388-2"/>
    </source>
</evidence>
<keyword evidence="13" id="KW-1185">Reference proteome</keyword>
<dbReference type="PANTHER" id="PTHR20881:SF0">
    <property type="entry name" value="3-METHYL-2-OXOBUTANOATE HYDROXYMETHYLTRANSFERASE"/>
    <property type="match status" value="1"/>
</dbReference>
<dbReference type="GO" id="GO:0008168">
    <property type="term" value="F:methyltransferase activity"/>
    <property type="evidence" value="ECO:0007669"/>
    <property type="project" value="UniProtKB-KW"/>
</dbReference>
<dbReference type="HAMAP" id="MF_00156">
    <property type="entry name" value="PanB"/>
    <property type="match status" value="1"/>
</dbReference>
<feature type="binding site" evidence="7 10">
    <location>
        <position position="96"/>
    </location>
    <ligand>
        <name>Mg(2+)</name>
        <dbReference type="ChEBI" id="CHEBI:18420"/>
    </ligand>
</feature>
<dbReference type="PIRSF" id="PIRSF000388">
    <property type="entry name" value="Pantoate_hydroxy_MeTrfase"/>
    <property type="match status" value="1"/>
</dbReference>
<feature type="binding site" evidence="7 9">
    <location>
        <begin position="25"/>
        <end position="26"/>
    </location>
    <ligand>
        <name>3-methyl-2-oxobutanoate</name>
        <dbReference type="ChEBI" id="CHEBI:11851"/>
    </ligand>
</feature>
<dbReference type="GO" id="GO:0003864">
    <property type="term" value="F:3-methyl-2-oxobutanoate hydroxymethyltransferase activity"/>
    <property type="evidence" value="ECO:0007669"/>
    <property type="project" value="UniProtKB-UniRule"/>
</dbReference>
<keyword evidence="5 7" id="KW-0808">Transferase</keyword>
<feature type="binding site" evidence="7 9">
    <location>
        <position position="94"/>
    </location>
    <ligand>
        <name>3-methyl-2-oxobutanoate</name>
        <dbReference type="ChEBI" id="CHEBI:11851"/>
    </ligand>
</feature>
<evidence type="ECO:0000256" key="3">
    <source>
        <dbReference type="ARBA" id="ARBA00011424"/>
    </source>
</evidence>
<dbReference type="SUPFAM" id="SSF51621">
    <property type="entry name" value="Phosphoenolpyruvate/pyruvate domain"/>
    <property type="match status" value="1"/>
</dbReference>
<keyword evidence="4 7" id="KW-0566">Pantothenate biosynthesis</keyword>
<dbReference type="InterPro" id="IPR003700">
    <property type="entry name" value="Pantoate_hydroxy_MeTrfase"/>
</dbReference>
<dbReference type="EMBL" id="ASRX01000048">
    <property type="protein sequence ID" value="EYF03303.1"/>
    <property type="molecule type" value="Genomic_DNA"/>
</dbReference>
<feature type="binding site" evidence="7 10">
    <location>
        <position position="25"/>
    </location>
    <ligand>
        <name>Mg(2+)</name>
        <dbReference type="ChEBI" id="CHEBI:18420"/>
    </ligand>
</feature>
<reference evidence="12 13" key="1">
    <citation type="submission" date="2013-05" db="EMBL/GenBank/DDBJ databases">
        <title>Genome assembly of Chondromyces apiculatus DSM 436.</title>
        <authorList>
            <person name="Sharma G."/>
            <person name="Khatri I."/>
            <person name="Kaur C."/>
            <person name="Mayilraj S."/>
            <person name="Subramanian S."/>
        </authorList>
    </citation>
    <scope>NUCLEOTIDE SEQUENCE [LARGE SCALE GENOMIC DNA]</scope>
    <source>
        <strain evidence="12 13">DSM 436</strain>
    </source>
</reference>
<accession>A0A017T234</accession>
<evidence type="ECO:0000256" key="2">
    <source>
        <dbReference type="ARBA" id="ARBA00008676"/>
    </source>
</evidence>
<comment type="caution">
    <text evidence="12">The sequence shown here is derived from an EMBL/GenBank/DDBJ whole genome shotgun (WGS) entry which is preliminary data.</text>
</comment>
<comment type="subunit">
    <text evidence="3 7">Homodecamer; pentamer of dimers.</text>
</comment>
<comment type="cofactor">
    <cofactor evidence="7 10">
        <name>Mg(2+)</name>
        <dbReference type="ChEBI" id="CHEBI:18420"/>
    </cofactor>
    <text evidence="7 10">Binds 1 Mg(2+) ion per subunit.</text>
</comment>
<dbReference type="NCBIfam" id="TIGR00222">
    <property type="entry name" value="panB"/>
    <property type="match status" value="1"/>
</dbReference>
<dbReference type="NCBIfam" id="NF001452">
    <property type="entry name" value="PRK00311.1"/>
    <property type="match status" value="1"/>
</dbReference>
<dbReference type="Proteomes" id="UP000019678">
    <property type="component" value="Unassembled WGS sequence"/>
</dbReference>
<evidence type="ECO:0000256" key="4">
    <source>
        <dbReference type="ARBA" id="ARBA00022655"/>
    </source>
</evidence>
<name>A0A017T234_9BACT</name>
<dbReference type="AlphaFoldDB" id="A0A017T234"/>
<dbReference type="GO" id="GO:0000287">
    <property type="term" value="F:magnesium ion binding"/>
    <property type="evidence" value="ECO:0007669"/>
    <property type="project" value="TreeGrafter"/>
</dbReference>
<keyword evidence="12" id="KW-0489">Methyltransferase</keyword>
<evidence type="ECO:0000256" key="5">
    <source>
        <dbReference type="ARBA" id="ARBA00022679"/>
    </source>
</evidence>
<comment type="similarity">
    <text evidence="2 7">Belongs to the PanB family.</text>
</comment>
<dbReference type="EC" id="2.1.2.11" evidence="7"/>
<feature type="binding site" evidence="7 9">
    <location>
        <position position="64"/>
    </location>
    <ligand>
        <name>3-methyl-2-oxobutanoate</name>
        <dbReference type="ChEBI" id="CHEBI:11851"/>
    </ligand>
</feature>
<evidence type="ECO:0000256" key="1">
    <source>
        <dbReference type="ARBA" id="ARBA00005033"/>
    </source>
</evidence>